<proteinExistence type="predicted"/>
<dbReference type="InterPro" id="IPR011050">
    <property type="entry name" value="Pectin_lyase_fold/virulence"/>
</dbReference>
<dbReference type="InterPro" id="IPR012334">
    <property type="entry name" value="Pectin_lyas_fold"/>
</dbReference>
<keyword evidence="2" id="KW-0732">Signal</keyword>
<comment type="caution">
    <text evidence="4">The sequence shown here is derived from an EMBL/GenBank/DDBJ whole genome shotgun (WGS) entry which is preliminary data.</text>
</comment>
<reference evidence="5" key="1">
    <citation type="journal article" date="2019" name="Int. J. Syst. Evol. Microbiol.">
        <title>The Global Catalogue of Microorganisms (GCM) 10K type strain sequencing project: providing services to taxonomists for standard genome sequencing and annotation.</title>
        <authorList>
            <consortium name="The Broad Institute Genomics Platform"/>
            <consortium name="The Broad Institute Genome Sequencing Center for Infectious Disease"/>
            <person name="Wu L."/>
            <person name="Ma J."/>
        </authorList>
    </citation>
    <scope>NUCLEOTIDE SEQUENCE [LARGE SCALE GENOMIC DNA]</scope>
    <source>
        <strain evidence="5">JCM 17695</strain>
    </source>
</reference>
<organism evidence="4 5">
    <name type="scientific">Actinokineospora soli</name>
    <dbReference type="NCBI Taxonomy" id="1048753"/>
    <lineage>
        <taxon>Bacteria</taxon>
        <taxon>Bacillati</taxon>
        <taxon>Actinomycetota</taxon>
        <taxon>Actinomycetes</taxon>
        <taxon>Pseudonocardiales</taxon>
        <taxon>Pseudonocardiaceae</taxon>
        <taxon>Actinokineospora</taxon>
    </lineage>
</organism>
<feature type="region of interest" description="Disordered" evidence="1">
    <location>
        <begin position="22"/>
        <end position="52"/>
    </location>
</feature>
<feature type="compositionally biased region" description="Low complexity" evidence="1">
    <location>
        <begin position="33"/>
        <end position="48"/>
    </location>
</feature>
<feature type="signal peptide" evidence="2">
    <location>
        <begin position="1"/>
        <end position="22"/>
    </location>
</feature>
<dbReference type="SUPFAM" id="SSF51126">
    <property type="entry name" value="Pectin lyase-like"/>
    <property type="match status" value="1"/>
</dbReference>
<feature type="domain" description="Periplasmic copper-binding protein NosD beta helix" evidence="3">
    <location>
        <begin position="201"/>
        <end position="342"/>
    </location>
</feature>
<dbReference type="Pfam" id="PF05048">
    <property type="entry name" value="NosD"/>
    <property type="match status" value="1"/>
</dbReference>
<gene>
    <name evidence="4" type="ORF">ACFQV2_18020</name>
</gene>
<evidence type="ECO:0000256" key="1">
    <source>
        <dbReference type="SAM" id="MobiDB-lite"/>
    </source>
</evidence>
<accession>A0ABW2TRE2</accession>
<protein>
    <submittedName>
        <fullName evidence="4">NosD domain-containing protein</fullName>
    </submittedName>
</protein>
<name>A0ABW2TRE2_9PSEU</name>
<dbReference type="Gene3D" id="2.160.20.10">
    <property type="entry name" value="Single-stranded right-handed beta-helix, Pectin lyase-like"/>
    <property type="match status" value="1"/>
</dbReference>
<evidence type="ECO:0000256" key="2">
    <source>
        <dbReference type="SAM" id="SignalP"/>
    </source>
</evidence>
<feature type="chain" id="PRO_5047422487" evidence="2">
    <location>
        <begin position="23"/>
        <end position="456"/>
    </location>
</feature>
<evidence type="ECO:0000313" key="5">
    <source>
        <dbReference type="Proteomes" id="UP001596512"/>
    </source>
</evidence>
<dbReference type="InterPro" id="IPR007742">
    <property type="entry name" value="NosD_dom"/>
</dbReference>
<dbReference type="EMBL" id="JBHTEY010000004">
    <property type="protein sequence ID" value="MFC7615123.1"/>
    <property type="molecule type" value="Genomic_DNA"/>
</dbReference>
<sequence>MIRRRALLLGIAASAVLPAVTAAPRQPPPPPYRSRSPPQRQSAPRSSACCRGGGQMSTVYDVTTWTHTTNPAITCFTDIGALINNIIAHIKSQQPNQAAKPGAIIYLPPGDYPLKTRVTVDISYLTIKGSGHGFASSSIRYNAGNTSAWHEIWPGGSRIKVENTDGTGEAFRVARTGDPRLSSVVFENFCLDGLSFSPHQNSYLNGRTGILVDTANDAFRIERMGFVYLEHALVVRDADALSVSGNFIAECGSCVELIGSGQASKVTDNLIGAGYVGYSVYAQGHEGLLVSGNNIFPRGKSLVHFQNTNRSSITANRLHGFYPGMIDFSGINKENLISGNLFRREAEPWPPMQSYNNGKDDLYGVVHLRGDNNLVTSNMFAYFVDPSRITPSGATPTIILVASGAGNHVSNNHAVSNVAAKHVVLDASTTGTKVLDSATTAQFTAFTANHTFRPTP</sequence>
<dbReference type="InterPro" id="IPR040526">
    <property type="entry name" value="Beta_helix_2"/>
</dbReference>
<evidence type="ECO:0000313" key="4">
    <source>
        <dbReference type="EMBL" id="MFC7615123.1"/>
    </source>
</evidence>
<evidence type="ECO:0000259" key="3">
    <source>
        <dbReference type="Pfam" id="PF05048"/>
    </source>
</evidence>
<dbReference type="CDD" id="cd21111">
    <property type="entry name" value="IFTase"/>
    <property type="match status" value="1"/>
</dbReference>
<dbReference type="Pfam" id="PF18835">
    <property type="entry name" value="Beta_helix_2"/>
    <property type="match status" value="1"/>
</dbReference>
<dbReference type="Proteomes" id="UP001596512">
    <property type="component" value="Unassembled WGS sequence"/>
</dbReference>
<keyword evidence="5" id="KW-1185">Reference proteome</keyword>